<proteinExistence type="inferred from homology"/>
<dbReference type="CDD" id="cd00609">
    <property type="entry name" value="AAT_like"/>
    <property type="match status" value="1"/>
</dbReference>
<name>S9USR6_9TRYP</name>
<dbReference type="PANTHER" id="PTHR43807:SF20">
    <property type="entry name" value="FI04487P"/>
    <property type="match status" value="1"/>
</dbReference>
<dbReference type="GO" id="GO:0005737">
    <property type="term" value="C:cytoplasm"/>
    <property type="evidence" value="ECO:0007669"/>
    <property type="project" value="TreeGrafter"/>
</dbReference>
<evidence type="ECO:0000256" key="4">
    <source>
        <dbReference type="ARBA" id="ARBA00022679"/>
    </source>
</evidence>
<comment type="caution">
    <text evidence="8">The sequence shown here is derived from an EMBL/GenBank/DDBJ whole genome shotgun (WGS) entry which is preliminary data.</text>
</comment>
<dbReference type="EMBL" id="ATMH01003080">
    <property type="protein sequence ID" value="EPY31943.1"/>
    <property type="molecule type" value="Genomic_DNA"/>
</dbReference>
<dbReference type="AlphaFoldDB" id="S9USR6"/>
<dbReference type="GO" id="GO:0016212">
    <property type="term" value="F:kynurenine-oxoglutarate transaminase activity"/>
    <property type="evidence" value="ECO:0007669"/>
    <property type="project" value="TreeGrafter"/>
</dbReference>
<dbReference type="Gene3D" id="3.40.640.10">
    <property type="entry name" value="Type I PLP-dependent aspartate aminotransferase-like (Major domain)"/>
    <property type="match status" value="1"/>
</dbReference>
<feature type="domain" description="Aminotransferase class I/classII large" evidence="6">
    <location>
        <begin position="32"/>
        <end position="405"/>
    </location>
</feature>
<dbReference type="InterPro" id="IPR015421">
    <property type="entry name" value="PyrdxlP-dep_Trfase_major"/>
</dbReference>
<dbReference type="SUPFAM" id="SSF53383">
    <property type="entry name" value="PLP-dependent transferases"/>
    <property type="match status" value="1"/>
</dbReference>
<keyword evidence="5" id="KW-0663">Pyridoxal phosphate</keyword>
<dbReference type="InterPro" id="IPR004839">
    <property type="entry name" value="Aminotransferase_I/II_large"/>
</dbReference>
<evidence type="ECO:0000256" key="1">
    <source>
        <dbReference type="ARBA" id="ARBA00001933"/>
    </source>
</evidence>
<evidence type="ECO:0000256" key="5">
    <source>
        <dbReference type="ARBA" id="ARBA00022898"/>
    </source>
</evidence>
<dbReference type="EMBL" id="ATMH01008017">
    <property type="protein sequence ID" value="EPY22942.1"/>
    <property type="molecule type" value="Genomic_DNA"/>
</dbReference>
<dbReference type="Gene3D" id="3.90.1150.10">
    <property type="entry name" value="Aspartate Aminotransferase, domain 1"/>
    <property type="match status" value="1"/>
</dbReference>
<dbReference type="InterPro" id="IPR015424">
    <property type="entry name" value="PyrdxlP-dep_Trfase"/>
</dbReference>
<dbReference type="InterPro" id="IPR051326">
    <property type="entry name" value="Kynurenine-oxoglutarate_AT"/>
</dbReference>
<evidence type="ECO:0000313" key="8">
    <source>
        <dbReference type="EMBL" id="EPY31943.1"/>
    </source>
</evidence>
<dbReference type="InterPro" id="IPR015422">
    <property type="entry name" value="PyrdxlP-dep_Trfase_small"/>
</dbReference>
<keyword evidence="9" id="KW-1185">Reference proteome</keyword>
<comment type="cofactor">
    <cofactor evidence="1">
        <name>pyridoxal 5'-phosphate</name>
        <dbReference type="ChEBI" id="CHEBI:597326"/>
    </cofactor>
</comment>
<dbReference type="GO" id="GO:0030170">
    <property type="term" value="F:pyridoxal phosphate binding"/>
    <property type="evidence" value="ECO:0007669"/>
    <property type="project" value="InterPro"/>
</dbReference>
<accession>S9USR6</accession>
<evidence type="ECO:0000256" key="3">
    <source>
        <dbReference type="ARBA" id="ARBA00022576"/>
    </source>
</evidence>
<dbReference type="Proteomes" id="UP000015354">
    <property type="component" value="Unassembled WGS sequence"/>
</dbReference>
<evidence type="ECO:0000313" key="7">
    <source>
        <dbReference type="EMBL" id="EPY22942.1"/>
    </source>
</evidence>
<dbReference type="FunFam" id="3.40.640.10:FF:000024">
    <property type="entry name" value="Kynurenine--oxoglutarate transaminase 3"/>
    <property type="match status" value="1"/>
</dbReference>
<reference evidence="8" key="2">
    <citation type="submission" date="2013-03" db="EMBL/GenBank/DDBJ databases">
        <authorList>
            <person name="Motta M.C.M."/>
            <person name="Martins A.C.A."/>
            <person name="Preta C.M.C.C."/>
            <person name="Silva R."/>
            <person name="de Souza S.S."/>
            <person name="Klein C.C."/>
            <person name="de Almeida L.G.P."/>
            <person name="Cunha O.L."/>
            <person name="Colabardini A.C."/>
            <person name="Lima B.A."/>
            <person name="Machado C.R."/>
            <person name="Soares C.M.A."/>
            <person name="de Menezes C.B.A."/>
            <person name="Bartolomeu D.C."/>
            <person name="Grisard E.C."/>
            <person name="Fantinatti-Garboggini F."/>
            <person name="Rodrigues-Luiz G.F."/>
            <person name="Wagner G."/>
            <person name="Goldman G.H."/>
            <person name="Fietto J.L.R."/>
            <person name="Ciapina L.P."/>
            <person name="Brocchi M."/>
            <person name="Elias M.C."/>
            <person name="Goldman M.H.S."/>
            <person name="Sagot M.-F."/>
            <person name="Pereira M."/>
            <person name="Stoco P.H."/>
            <person name="Teixeira S.M.R."/>
            <person name="de Mendonca-Neto R.P."/>
            <person name="Maciel T.E.F."/>
            <person name="Mendes T.A.O."/>
            <person name="Urmenyi T.P."/>
            <person name="Teixeira M.M.G."/>
            <person name="de Camargo E.F.P."/>
            <person name="de Sousa W."/>
            <person name="Schenkman S."/>
            <person name="de Vasconcelos A.T.R."/>
        </authorList>
    </citation>
    <scope>NUCLEOTIDE SEQUENCE</scope>
</reference>
<evidence type="ECO:0000259" key="6">
    <source>
        <dbReference type="Pfam" id="PF00155"/>
    </source>
</evidence>
<reference evidence="8 9" key="1">
    <citation type="journal article" date="2013" name="PLoS ONE">
        <title>Predicting the Proteins of Angomonas deanei, Strigomonas culicis and Their Respective Endosymbionts Reveals New Aspects of the Trypanosomatidae Family.</title>
        <authorList>
            <person name="Motta M.C."/>
            <person name="Martins A.C."/>
            <person name="de Souza S.S."/>
            <person name="Catta-Preta C.M."/>
            <person name="Silva R."/>
            <person name="Klein C.C."/>
            <person name="de Almeida L.G."/>
            <person name="de Lima Cunha O."/>
            <person name="Ciapina L.P."/>
            <person name="Brocchi M."/>
            <person name="Colabardini A.C."/>
            <person name="de Araujo Lima B."/>
            <person name="Machado C.R."/>
            <person name="de Almeida Soares C.M."/>
            <person name="Probst C.M."/>
            <person name="de Menezes C.B."/>
            <person name="Thompson C.E."/>
            <person name="Bartholomeu D.C."/>
            <person name="Gradia D.F."/>
            <person name="Pavoni D.P."/>
            <person name="Grisard E.C."/>
            <person name="Fantinatti-Garboggini F."/>
            <person name="Marchini F.K."/>
            <person name="Rodrigues-Luiz G.F."/>
            <person name="Wagner G."/>
            <person name="Goldman G.H."/>
            <person name="Fietto J.L."/>
            <person name="Elias M.C."/>
            <person name="Goldman M.H."/>
            <person name="Sagot M.F."/>
            <person name="Pereira M."/>
            <person name="Stoco P.H."/>
            <person name="de Mendonca-Neto R.P."/>
            <person name="Teixeira S.M."/>
            <person name="Maciel T.E."/>
            <person name="de Oliveira Mendes T.A."/>
            <person name="Urmenyi T.P."/>
            <person name="de Souza W."/>
            <person name="Schenkman S."/>
            <person name="de Vasconcelos A.T."/>
        </authorList>
    </citation>
    <scope>NUCLEOTIDE SEQUENCE [LARGE SCALE GENOMIC DNA]</scope>
</reference>
<evidence type="ECO:0000313" key="9">
    <source>
        <dbReference type="Proteomes" id="UP000015354"/>
    </source>
</evidence>
<evidence type="ECO:0000256" key="2">
    <source>
        <dbReference type="ARBA" id="ARBA00007441"/>
    </source>
</evidence>
<dbReference type="OrthoDB" id="7042322at2759"/>
<dbReference type="Pfam" id="PF00155">
    <property type="entry name" value="Aminotran_1_2"/>
    <property type="match status" value="1"/>
</dbReference>
<gene>
    <name evidence="8" type="ORF">STCU_03080</name>
    <name evidence="7" type="ORF">STCU_08017</name>
</gene>
<protein>
    <submittedName>
        <fullName evidence="8">Kynurenine---oxoglutarate transaminase</fullName>
    </submittedName>
</protein>
<keyword evidence="3" id="KW-0032">Aminotransferase</keyword>
<sequence>MSSKVVSADRLSTLQTASIWELMTPLANQHKAVNLGQGFPNLAPPPILLNELKKIVETTTENPLYHQYAPVRGSPELVNALITLYSKRFQRTIAPLDVLVTNGVTQGLNAVFQAFINEGDEVIFVEPFYDAYLPDVNTCGGVCKFVSLLPGDTSSEWTVAEQNFREAITEKTKFVVINTPQNIPGKAWSKQELEVIAKLAVEYDFVVVADEVYMNLIYDKEHFSIATLPGMWDRTITLCSAGKMFSCTGWKIGWVIAPPHLSGPITKVVCHQTFSISTPAQLSVARALSNPEVDAYFEQLRAEYRERLNFLTNALIECGLKPIAPDGGFFITADISSLDPKHFLDPADPAAKDWQFSLWLTKTIGVCALPLSAFCSEGSKPLYENHIRFAYCKTDKELQEAAVRLRKLLDYKL</sequence>
<comment type="similarity">
    <text evidence="2">Belongs to the class-I pyridoxal-phosphate-dependent aminotransferase family.</text>
</comment>
<keyword evidence="4" id="KW-0808">Transferase</keyword>
<dbReference type="PANTHER" id="PTHR43807">
    <property type="entry name" value="FI04487P"/>
    <property type="match status" value="1"/>
</dbReference>
<organism evidence="8 9">
    <name type="scientific">Strigomonas culicis</name>
    <dbReference type="NCBI Taxonomy" id="28005"/>
    <lineage>
        <taxon>Eukaryota</taxon>
        <taxon>Discoba</taxon>
        <taxon>Euglenozoa</taxon>
        <taxon>Kinetoplastea</taxon>
        <taxon>Metakinetoplastina</taxon>
        <taxon>Trypanosomatida</taxon>
        <taxon>Trypanosomatidae</taxon>
        <taxon>Strigomonadinae</taxon>
        <taxon>Strigomonas</taxon>
    </lineage>
</organism>